<protein>
    <submittedName>
        <fullName evidence="7">Uncharacterized protein</fullName>
    </submittedName>
</protein>
<dbReference type="InterPro" id="IPR012320">
    <property type="entry name" value="SHD_dom"/>
</dbReference>
<feature type="compositionally biased region" description="Low complexity" evidence="6">
    <location>
        <begin position="942"/>
        <end position="952"/>
    </location>
</feature>
<comment type="subcellular location">
    <subcellularLocation>
        <location evidence="1">Cytoplasm</location>
    </subcellularLocation>
</comment>
<keyword evidence="5" id="KW-0677">Repeat</keyword>
<keyword evidence="4" id="KW-0254">Endocytosis</keyword>
<feature type="compositionally biased region" description="Basic and acidic residues" evidence="6">
    <location>
        <begin position="196"/>
        <end position="208"/>
    </location>
</feature>
<comment type="similarity">
    <text evidence="2">Belongs to the Stoned B family.</text>
</comment>
<dbReference type="OrthoDB" id="10063141at2759"/>
<sequence length="965" mass="107400">MFDAPASQSDEVRENPFSVELPESTPLPPASHGHQRKRSLGNPFDPAFDPQFAESAAVAQPASIKASEELNGGADSIGTTLSQEHTEAAQSLIQCMTGQMENMTMDLLQKMETAKTPIVSPMRECASDVEPGITPSPEPEIHCQAAPELIQSPPERPPQPKRPPPRPEPPRKQSPATETPSVTAVEFDEQLSEPQPDEHEVTERDRFIAPDVIVSTDEVNRETSPEAVRKIPIITEQKATPRNSMPDVLAAMESPVDETAGEIKEEVQSNVSGNEEGTEIQEPSGHTEMKQEMTAEQVNMAKEEHPTAAAWDDSFDAFAARFDAVEADTGDDTADPFSGGGASAAAALPSESSVGFGDAFAMDSFIPMEPPPVPQSTPMHAPGNSFAGTSPFSERYEEPSPDVQQPFHWGPIPNDHVAVPPGRPVNPFLELDLDATQKVESEGGRSQSVESPSTPLFDLDVSQPLEVFPRITWENRRFSMFLRQPNKKKITSQRFWKKIVFHLTQNGVVQLYNSPEDTTPFQELPLQACYAVSDISAQQFDQFGKVFTIKLQYVYYKERPGVRPGQMSKAERLTSKLGHFASSAIAGDLAGVKEFGSDLKKLGVPIEHAPQISELMKLGSQSYEDLKLVTTWIDEHLFKIPLHRDRALTYKTEEIQFTTIDEFVVDQDVQGVIFRMVARVRVFLLAFISGMPEIEVGINNLIRQGKEVVGRHDIIPVITEEWIRLEDEEFHNTVDQEYYKENKVIKCSPPDATYIELLRFRVRPPKNRELPLQVKTVFNFSGNRVRGQFCCTSPLKKRMGKVKGLERFLGAVETPNESLMEVTSGQAKYEHHHRAIVWRIPRLPKEGQGAYTTHNFVSRLTLTSFDQMPESFDKYVHVEFTMPATTVSHCVIRSVSIPGSDPPPEKFVRYVAKHEYKVEIEFTKGSAINEYAAVTLIEKPAAQATQSQQLSQRTDPVPSSSSDSD</sequence>
<dbReference type="SUPFAM" id="SSF49447">
    <property type="entry name" value="Second domain of Mu2 adaptin subunit (ap50) of ap2 adaptor"/>
    <property type="match status" value="1"/>
</dbReference>
<evidence type="ECO:0000313" key="7">
    <source>
        <dbReference type="EMBL" id="CAD7226449.1"/>
    </source>
</evidence>
<keyword evidence="3" id="KW-0963">Cytoplasm</keyword>
<name>A0A7R8W9V3_9CRUS</name>
<dbReference type="InterPro" id="IPR028565">
    <property type="entry name" value="MHD"/>
</dbReference>
<dbReference type="PANTHER" id="PTHR10529">
    <property type="entry name" value="AP COMPLEX SUBUNIT MU"/>
    <property type="match status" value="1"/>
</dbReference>
<feature type="region of interest" description="Disordered" evidence="6">
    <location>
        <begin position="1"/>
        <end position="51"/>
    </location>
</feature>
<evidence type="ECO:0000256" key="1">
    <source>
        <dbReference type="ARBA" id="ARBA00004496"/>
    </source>
</evidence>
<evidence type="ECO:0000256" key="3">
    <source>
        <dbReference type="ARBA" id="ARBA00022490"/>
    </source>
</evidence>
<organism evidence="7">
    <name type="scientific">Cyprideis torosa</name>
    <dbReference type="NCBI Taxonomy" id="163714"/>
    <lineage>
        <taxon>Eukaryota</taxon>
        <taxon>Metazoa</taxon>
        <taxon>Ecdysozoa</taxon>
        <taxon>Arthropoda</taxon>
        <taxon>Crustacea</taxon>
        <taxon>Oligostraca</taxon>
        <taxon>Ostracoda</taxon>
        <taxon>Podocopa</taxon>
        <taxon>Podocopida</taxon>
        <taxon>Cytherocopina</taxon>
        <taxon>Cytheroidea</taxon>
        <taxon>Cytherideidae</taxon>
        <taxon>Cyprideis</taxon>
    </lineage>
</organism>
<dbReference type="GO" id="GO:0006897">
    <property type="term" value="P:endocytosis"/>
    <property type="evidence" value="ECO:0007669"/>
    <property type="project" value="UniProtKB-KW"/>
</dbReference>
<reference evidence="7" key="1">
    <citation type="submission" date="2020-11" db="EMBL/GenBank/DDBJ databases">
        <authorList>
            <person name="Tran Van P."/>
        </authorList>
    </citation>
    <scope>NUCLEOTIDE SEQUENCE</scope>
</reference>
<feature type="region of interest" description="Disordered" evidence="6">
    <location>
        <begin position="148"/>
        <end position="209"/>
    </location>
</feature>
<evidence type="ECO:0000256" key="2">
    <source>
        <dbReference type="ARBA" id="ARBA00005579"/>
    </source>
</evidence>
<gene>
    <name evidence="7" type="ORF">CTOB1V02_LOCUS4367</name>
</gene>
<dbReference type="GO" id="GO:0030100">
    <property type="term" value="P:regulation of endocytosis"/>
    <property type="evidence" value="ECO:0007669"/>
    <property type="project" value="UniProtKB-UniRule"/>
</dbReference>
<accession>A0A7R8W9V3</accession>
<dbReference type="PROSITE" id="PS51070">
    <property type="entry name" value="SHD"/>
    <property type="match status" value="1"/>
</dbReference>
<dbReference type="PROSITE" id="PS51072">
    <property type="entry name" value="MHD"/>
    <property type="match status" value="1"/>
</dbReference>
<dbReference type="AlphaFoldDB" id="A0A7R8W9V3"/>
<dbReference type="EMBL" id="OB660831">
    <property type="protein sequence ID" value="CAD7226449.1"/>
    <property type="molecule type" value="Genomic_DNA"/>
</dbReference>
<evidence type="ECO:0000256" key="5">
    <source>
        <dbReference type="ARBA" id="ARBA00022737"/>
    </source>
</evidence>
<dbReference type="GO" id="GO:0005737">
    <property type="term" value="C:cytoplasm"/>
    <property type="evidence" value="ECO:0007669"/>
    <property type="project" value="UniProtKB-SubCell"/>
</dbReference>
<feature type="region of interest" description="Disordered" evidence="6">
    <location>
        <begin position="942"/>
        <end position="965"/>
    </location>
</feature>
<evidence type="ECO:0000256" key="4">
    <source>
        <dbReference type="ARBA" id="ARBA00022583"/>
    </source>
</evidence>
<evidence type="ECO:0000256" key="6">
    <source>
        <dbReference type="SAM" id="MobiDB-lite"/>
    </source>
</evidence>
<dbReference type="FunFam" id="2.60.40.1170:FF:000022">
    <property type="entry name" value="AP-1 complex subunit mu"/>
    <property type="match status" value="1"/>
</dbReference>
<dbReference type="Gene3D" id="2.60.40.1170">
    <property type="entry name" value="Mu homology domain, subdomain B"/>
    <property type="match status" value="2"/>
</dbReference>
<dbReference type="Pfam" id="PF00928">
    <property type="entry name" value="Adap_comp_sub"/>
    <property type="match status" value="1"/>
</dbReference>
<dbReference type="InterPro" id="IPR036168">
    <property type="entry name" value="AP2_Mu_C_sf"/>
</dbReference>
<feature type="region of interest" description="Disordered" evidence="6">
    <location>
        <begin position="370"/>
        <end position="405"/>
    </location>
</feature>
<dbReference type="InterPro" id="IPR050431">
    <property type="entry name" value="Adaptor_comp_med_subunit"/>
</dbReference>
<dbReference type="FunFam" id="2.60.40.1170:FF:000018">
    <property type="entry name" value="stonin-2 isoform X2"/>
    <property type="match status" value="1"/>
</dbReference>
<proteinExistence type="inferred from homology"/>